<dbReference type="InterPro" id="IPR001680">
    <property type="entry name" value="WD40_rpt"/>
</dbReference>
<keyword evidence="2" id="KW-0677">Repeat</keyword>
<dbReference type="AlphaFoldDB" id="A0A7C8I3P8"/>
<proteinExistence type="predicted"/>
<sequence>MTCRTSADFYDAWSFPTEDVERDFARDSEPATWAFDHPKAWGDEEHSLDIAQELGRDENSHMYLHSALSGDGKFLAISRSFAEKIVIVDVQAREVRQVLEGTGDVVWRPVRRREGSGVAAKDDEVGGEGSPAYMLVGSAEDEGYRSGRNNTLILWDLDKNGRVLDEEEPIDPAAFAAKALGAIAPELESTHEWTKDFVDSSSLLADFEAALRKAEVAHRRRHNTVLKDANLGGFGSQSFSTDGKYLLWHYQDKSTQQRMREPDALPQVVVWDVDTSKAVHRLRGHTDAIMWSAFSPDSKTIASVSWDGTLRVYLFSTGELLWAHEHSESQSWTGAFAPDSQSIAWSLKGGRVVKVHEVATGRVLATFPEEFIDWCRCLAWHPDGDSLALCVDRSAYIWRPFDSDGNSDGNSDTDKPSNTGTLAQHFQLPFSSSWQSFAAVSSISWLGTGRRLSVAISDGTSLVYDTQHNRKELFARPAGAATSGAEQALFLVRDDARSARQQDDSRMYVSVDGDARVRYWTGVMGEAAGWWEGWGKKVKKVKKGMVKGKDGVDTFPETGKYVKITKMSSRPQEPVEGLVAGVEGKKEERDEWAERGAELWTAE</sequence>
<evidence type="ECO:0000256" key="4">
    <source>
        <dbReference type="SAM" id="MobiDB-lite"/>
    </source>
</evidence>
<organism evidence="5 6">
    <name type="scientific">Massariosphaeria phaeospora</name>
    <dbReference type="NCBI Taxonomy" id="100035"/>
    <lineage>
        <taxon>Eukaryota</taxon>
        <taxon>Fungi</taxon>
        <taxon>Dikarya</taxon>
        <taxon>Ascomycota</taxon>
        <taxon>Pezizomycotina</taxon>
        <taxon>Dothideomycetes</taxon>
        <taxon>Pleosporomycetidae</taxon>
        <taxon>Pleosporales</taxon>
        <taxon>Pleosporales incertae sedis</taxon>
        <taxon>Massariosphaeria</taxon>
    </lineage>
</organism>
<evidence type="ECO:0000313" key="6">
    <source>
        <dbReference type="Proteomes" id="UP000481861"/>
    </source>
</evidence>
<reference evidence="5 6" key="1">
    <citation type="submission" date="2020-01" db="EMBL/GenBank/DDBJ databases">
        <authorList>
            <consortium name="DOE Joint Genome Institute"/>
            <person name="Haridas S."/>
            <person name="Albert R."/>
            <person name="Binder M."/>
            <person name="Bloem J."/>
            <person name="Labutti K."/>
            <person name="Salamov A."/>
            <person name="Andreopoulos B."/>
            <person name="Baker S.E."/>
            <person name="Barry K."/>
            <person name="Bills G."/>
            <person name="Bluhm B.H."/>
            <person name="Cannon C."/>
            <person name="Castanera R."/>
            <person name="Culley D.E."/>
            <person name="Daum C."/>
            <person name="Ezra D."/>
            <person name="Gonzalez J.B."/>
            <person name="Henrissat B."/>
            <person name="Kuo A."/>
            <person name="Liang C."/>
            <person name="Lipzen A."/>
            <person name="Lutzoni F."/>
            <person name="Magnuson J."/>
            <person name="Mondo S."/>
            <person name="Nolan M."/>
            <person name="Ohm R."/>
            <person name="Pangilinan J."/>
            <person name="Park H.-J.H."/>
            <person name="Ramirez L."/>
            <person name="Alfaro M."/>
            <person name="Sun H."/>
            <person name="Tritt A."/>
            <person name="Yoshinaga Y."/>
            <person name="Zwiers L.-H.L."/>
            <person name="Turgeon B.G."/>
            <person name="Goodwin S.B."/>
            <person name="Spatafora J.W."/>
            <person name="Crous P.W."/>
            <person name="Grigoriev I.V."/>
        </authorList>
    </citation>
    <scope>NUCLEOTIDE SEQUENCE [LARGE SCALE GENOMIC DNA]</scope>
    <source>
        <strain evidence="5 6">CBS 611.86</strain>
    </source>
</reference>
<dbReference type="InterPro" id="IPR036322">
    <property type="entry name" value="WD40_repeat_dom_sf"/>
</dbReference>
<feature type="compositionally biased region" description="Basic and acidic residues" evidence="4">
    <location>
        <begin position="583"/>
        <end position="597"/>
    </location>
</feature>
<name>A0A7C8I3P8_9PLEO</name>
<evidence type="ECO:0000256" key="2">
    <source>
        <dbReference type="ARBA" id="ARBA00022737"/>
    </source>
</evidence>
<dbReference type="Pfam" id="PF00400">
    <property type="entry name" value="WD40"/>
    <property type="match status" value="2"/>
</dbReference>
<dbReference type="Gene3D" id="2.130.10.10">
    <property type="entry name" value="YVTN repeat-like/Quinoprotein amine dehydrogenase"/>
    <property type="match status" value="1"/>
</dbReference>
<dbReference type="SMART" id="SM00320">
    <property type="entry name" value="WD40"/>
    <property type="match status" value="4"/>
</dbReference>
<dbReference type="OrthoDB" id="1367865at2759"/>
<dbReference type="PROSITE" id="PS50082">
    <property type="entry name" value="WD_REPEATS_2"/>
    <property type="match status" value="1"/>
</dbReference>
<accession>A0A7C8I3P8</accession>
<feature type="region of interest" description="Disordered" evidence="4">
    <location>
        <begin position="572"/>
        <end position="603"/>
    </location>
</feature>
<dbReference type="InterPro" id="IPR050505">
    <property type="entry name" value="WDR55/POC1"/>
</dbReference>
<dbReference type="PANTHER" id="PTHR44019:SF8">
    <property type="entry name" value="POC1 CENTRIOLAR PROTEIN HOMOLOG"/>
    <property type="match status" value="1"/>
</dbReference>
<dbReference type="PANTHER" id="PTHR44019">
    <property type="entry name" value="WD REPEAT-CONTAINING PROTEIN 55"/>
    <property type="match status" value="1"/>
</dbReference>
<feature type="repeat" description="WD" evidence="3">
    <location>
        <begin position="282"/>
        <end position="323"/>
    </location>
</feature>
<dbReference type="Proteomes" id="UP000481861">
    <property type="component" value="Unassembled WGS sequence"/>
</dbReference>
<keyword evidence="1 3" id="KW-0853">WD repeat</keyword>
<evidence type="ECO:0000256" key="1">
    <source>
        <dbReference type="ARBA" id="ARBA00022574"/>
    </source>
</evidence>
<gene>
    <name evidence="5" type="ORF">BDV95DRAFT_496889</name>
</gene>
<dbReference type="SUPFAM" id="SSF50978">
    <property type="entry name" value="WD40 repeat-like"/>
    <property type="match status" value="1"/>
</dbReference>
<dbReference type="PROSITE" id="PS50294">
    <property type="entry name" value="WD_REPEATS_REGION"/>
    <property type="match status" value="1"/>
</dbReference>
<comment type="caution">
    <text evidence="5">The sequence shown here is derived from an EMBL/GenBank/DDBJ whole genome shotgun (WGS) entry which is preliminary data.</text>
</comment>
<dbReference type="EMBL" id="JAADJZ010000014">
    <property type="protein sequence ID" value="KAF2870114.1"/>
    <property type="molecule type" value="Genomic_DNA"/>
</dbReference>
<dbReference type="InterPro" id="IPR015943">
    <property type="entry name" value="WD40/YVTN_repeat-like_dom_sf"/>
</dbReference>
<evidence type="ECO:0000256" key="3">
    <source>
        <dbReference type="PROSITE-ProRule" id="PRU00221"/>
    </source>
</evidence>
<protein>
    <submittedName>
        <fullName evidence="5">WD40-repeat-containing domain protein</fullName>
    </submittedName>
</protein>
<keyword evidence="6" id="KW-1185">Reference proteome</keyword>
<evidence type="ECO:0000313" key="5">
    <source>
        <dbReference type="EMBL" id="KAF2870114.1"/>
    </source>
</evidence>